<dbReference type="EMBL" id="FOHE01000001">
    <property type="protein sequence ID" value="SES68892.1"/>
    <property type="molecule type" value="Genomic_DNA"/>
</dbReference>
<protein>
    <submittedName>
        <fullName evidence="2">L-amino acid N-acyltransferase YncA</fullName>
    </submittedName>
</protein>
<dbReference type="InterPro" id="IPR000182">
    <property type="entry name" value="GNAT_dom"/>
</dbReference>
<proteinExistence type="predicted"/>
<organism evidence="2 3">
    <name type="scientific">Oceanobacillus limi</name>
    <dbReference type="NCBI Taxonomy" id="930131"/>
    <lineage>
        <taxon>Bacteria</taxon>
        <taxon>Bacillati</taxon>
        <taxon>Bacillota</taxon>
        <taxon>Bacilli</taxon>
        <taxon>Bacillales</taxon>
        <taxon>Bacillaceae</taxon>
        <taxon>Oceanobacillus</taxon>
    </lineage>
</organism>
<dbReference type="Pfam" id="PF00583">
    <property type="entry name" value="Acetyltransf_1"/>
    <property type="match status" value="1"/>
</dbReference>
<keyword evidence="3" id="KW-1185">Reference proteome</keyword>
<evidence type="ECO:0000259" key="1">
    <source>
        <dbReference type="PROSITE" id="PS51186"/>
    </source>
</evidence>
<dbReference type="STRING" id="930131.SAMN05216389_101423"/>
<dbReference type="SUPFAM" id="SSF55729">
    <property type="entry name" value="Acyl-CoA N-acyltransferases (Nat)"/>
    <property type="match status" value="1"/>
</dbReference>
<evidence type="ECO:0000313" key="3">
    <source>
        <dbReference type="Proteomes" id="UP000198618"/>
    </source>
</evidence>
<dbReference type="GO" id="GO:0016747">
    <property type="term" value="F:acyltransferase activity, transferring groups other than amino-acyl groups"/>
    <property type="evidence" value="ECO:0007669"/>
    <property type="project" value="InterPro"/>
</dbReference>
<accession>A0A1H9YK45</accession>
<dbReference type="InterPro" id="IPR016181">
    <property type="entry name" value="Acyl_CoA_acyltransferase"/>
</dbReference>
<dbReference type="InterPro" id="IPR050276">
    <property type="entry name" value="MshD_Acetyltransferase"/>
</dbReference>
<dbReference type="AlphaFoldDB" id="A0A1H9YK45"/>
<keyword evidence="2" id="KW-0808">Transferase</keyword>
<dbReference type="RefSeq" id="WP_090866307.1">
    <property type="nucleotide sequence ID" value="NZ_FOHE01000001.1"/>
</dbReference>
<dbReference type="PANTHER" id="PTHR43617:SF30">
    <property type="entry name" value="HISTONE ACETYLTRANSFERASE"/>
    <property type="match status" value="1"/>
</dbReference>
<feature type="domain" description="N-acetyltransferase" evidence="1">
    <location>
        <begin position="2"/>
        <end position="171"/>
    </location>
</feature>
<dbReference type="CDD" id="cd04301">
    <property type="entry name" value="NAT_SF"/>
    <property type="match status" value="1"/>
</dbReference>
<dbReference type="PANTHER" id="PTHR43617">
    <property type="entry name" value="L-AMINO ACID N-ACETYLTRANSFERASE"/>
    <property type="match status" value="1"/>
</dbReference>
<keyword evidence="2" id="KW-0012">Acyltransferase</keyword>
<reference evidence="2 3" key="1">
    <citation type="submission" date="2016-10" db="EMBL/GenBank/DDBJ databases">
        <authorList>
            <person name="de Groot N.N."/>
        </authorList>
    </citation>
    <scope>NUCLEOTIDE SEQUENCE [LARGE SCALE GENOMIC DNA]</scope>
    <source>
        <strain evidence="2 3">IBRC-M 10780</strain>
    </source>
</reference>
<gene>
    <name evidence="2" type="ORF">SAMN05216389_101423</name>
</gene>
<dbReference type="Gene3D" id="3.40.630.30">
    <property type="match status" value="1"/>
</dbReference>
<dbReference type="OrthoDB" id="5292888at2"/>
<dbReference type="Proteomes" id="UP000198618">
    <property type="component" value="Unassembled WGS sequence"/>
</dbReference>
<dbReference type="PROSITE" id="PS51186">
    <property type="entry name" value="GNAT"/>
    <property type="match status" value="1"/>
</dbReference>
<sequence>MFTVRSANFEDAEYIANVHVSSWKSTYKELLDEKDLSNITYENRKTLWETILKIQKENQCTFVMEKKDDGKIVGFVSGGPERTKNFHYDGEIYSIYLTDEYQKMGLGTQLLQTFVKEMKEIGYQSILVWVLTQNPSSRFYERFEAQPVGTEKVTIGKGTYQETAYGWENIEDLLKKIEG</sequence>
<name>A0A1H9YK45_9BACI</name>
<evidence type="ECO:0000313" key="2">
    <source>
        <dbReference type="EMBL" id="SES68892.1"/>
    </source>
</evidence>